<organism evidence="1 2">
    <name type="scientific">Paenibacillus harenae</name>
    <dbReference type="NCBI Taxonomy" id="306543"/>
    <lineage>
        <taxon>Bacteria</taxon>
        <taxon>Bacillati</taxon>
        <taxon>Bacillota</taxon>
        <taxon>Bacilli</taxon>
        <taxon>Bacillales</taxon>
        <taxon>Paenibacillaceae</taxon>
        <taxon>Paenibacillus</taxon>
    </lineage>
</organism>
<dbReference type="Pfam" id="PF20092">
    <property type="entry name" value="DUF6483"/>
    <property type="match status" value="1"/>
</dbReference>
<protein>
    <submittedName>
        <fullName evidence="1">Uncharacterized protein</fullName>
    </submittedName>
</protein>
<dbReference type="InterPro" id="IPR045507">
    <property type="entry name" value="DUF6483"/>
</dbReference>
<dbReference type="RefSeq" id="WP_307207627.1">
    <property type="nucleotide sequence ID" value="NZ_JAUSSU010000012.1"/>
</dbReference>
<gene>
    <name evidence="1" type="ORF">J2T15_005199</name>
</gene>
<proteinExistence type="predicted"/>
<sequence>MFQRDYFMRMIEQMTEAVGQILQLRRERKQEEALLVLDELLDKKFRLSSKLIRSLSDEDLLRMMTTNGILESDQLGAIAILIRQEAELHGELGREDESFMLSIKALRLFLRLSLADAETVIVNPNEQVVELLEELRPYELPVHTKRLLAAWHEAEGRYDQVENVMHELLDDSALSAADAADMYRRLLLLDDERLEAGGLPRHEIEQGLRELHAQYELG</sequence>
<dbReference type="Proteomes" id="UP001229346">
    <property type="component" value="Unassembled WGS sequence"/>
</dbReference>
<keyword evidence="2" id="KW-1185">Reference proteome</keyword>
<reference evidence="1 2" key="1">
    <citation type="submission" date="2023-07" db="EMBL/GenBank/DDBJ databases">
        <title>Sorghum-associated microbial communities from plants grown in Nebraska, USA.</title>
        <authorList>
            <person name="Schachtman D."/>
        </authorList>
    </citation>
    <scope>NUCLEOTIDE SEQUENCE [LARGE SCALE GENOMIC DNA]</scope>
    <source>
        <strain evidence="1 2">CC482</strain>
    </source>
</reference>
<accession>A0ABT9U7W8</accession>
<evidence type="ECO:0000313" key="2">
    <source>
        <dbReference type="Proteomes" id="UP001229346"/>
    </source>
</evidence>
<dbReference type="EMBL" id="JAUSSU010000012">
    <property type="protein sequence ID" value="MDQ0115732.1"/>
    <property type="molecule type" value="Genomic_DNA"/>
</dbReference>
<comment type="caution">
    <text evidence="1">The sequence shown here is derived from an EMBL/GenBank/DDBJ whole genome shotgun (WGS) entry which is preliminary data.</text>
</comment>
<name>A0ABT9U7W8_PAEHA</name>
<evidence type="ECO:0000313" key="1">
    <source>
        <dbReference type="EMBL" id="MDQ0115732.1"/>
    </source>
</evidence>